<dbReference type="Gene3D" id="3.30.420.40">
    <property type="match status" value="1"/>
</dbReference>
<dbReference type="SUPFAM" id="SSF53067">
    <property type="entry name" value="Actin-like ATPase domain"/>
    <property type="match status" value="2"/>
</dbReference>
<dbReference type="GO" id="GO:0006013">
    <property type="term" value="P:mannose metabolic process"/>
    <property type="evidence" value="ECO:0007669"/>
    <property type="project" value="TreeGrafter"/>
</dbReference>
<dbReference type="OrthoDB" id="419537at2759"/>
<keyword evidence="6" id="KW-0324">Glycolysis</keyword>
<dbReference type="GO" id="GO:0005536">
    <property type="term" value="F:D-glucose binding"/>
    <property type="evidence" value="ECO:0007669"/>
    <property type="project" value="InterPro"/>
</dbReference>
<dbReference type="GO" id="GO:0001678">
    <property type="term" value="P:intracellular glucose homeostasis"/>
    <property type="evidence" value="ECO:0007669"/>
    <property type="project" value="InterPro"/>
</dbReference>
<dbReference type="PRINTS" id="PR00475">
    <property type="entry name" value="HEXOKINASE"/>
</dbReference>
<evidence type="ECO:0000256" key="1">
    <source>
        <dbReference type="ARBA" id="ARBA00009225"/>
    </source>
</evidence>
<dbReference type="PANTHER" id="PTHR19443">
    <property type="entry name" value="HEXOKINASE"/>
    <property type="match status" value="1"/>
</dbReference>
<reference evidence="9" key="1">
    <citation type="journal article" date="2020" name="Stud. Mycol.">
        <title>101 Dothideomycetes genomes: a test case for predicting lifestyles and emergence of pathogens.</title>
        <authorList>
            <person name="Haridas S."/>
            <person name="Albert R."/>
            <person name="Binder M."/>
            <person name="Bloem J."/>
            <person name="Labutti K."/>
            <person name="Salamov A."/>
            <person name="Andreopoulos B."/>
            <person name="Baker S."/>
            <person name="Barry K."/>
            <person name="Bills G."/>
            <person name="Bluhm B."/>
            <person name="Cannon C."/>
            <person name="Castanera R."/>
            <person name="Culley D."/>
            <person name="Daum C."/>
            <person name="Ezra D."/>
            <person name="Gonzalez J."/>
            <person name="Henrissat B."/>
            <person name="Kuo A."/>
            <person name="Liang C."/>
            <person name="Lipzen A."/>
            <person name="Lutzoni F."/>
            <person name="Magnuson J."/>
            <person name="Mondo S."/>
            <person name="Nolan M."/>
            <person name="Ohm R."/>
            <person name="Pangilinan J."/>
            <person name="Park H.-J."/>
            <person name="Ramirez L."/>
            <person name="Alfaro M."/>
            <person name="Sun H."/>
            <person name="Tritt A."/>
            <person name="Yoshinaga Y."/>
            <person name="Zwiers L.-H."/>
            <person name="Turgeon B."/>
            <person name="Goodwin S."/>
            <person name="Spatafora J."/>
            <person name="Crous P."/>
            <person name="Grigoriev I."/>
        </authorList>
    </citation>
    <scope>NUCLEOTIDE SEQUENCE</scope>
    <source>
        <strain evidence="9">CBS 110217</strain>
    </source>
</reference>
<evidence type="ECO:0000256" key="6">
    <source>
        <dbReference type="RuleBase" id="RU362007"/>
    </source>
</evidence>
<evidence type="ECO:0000256" key="3">
    <source>
        <dbReference type="ARBA" id="ARBA00022741"/>
    </source>
</evidence>
<evidence type="ECO:0000256" key="2">
    <source>
        <dbReference type="ARBA" id="ARBA00022679"/>
    </source>
</evidence>
<keyword evidence="3 6" id="KW-0547">Nucleotide-binding</keyword>
<comment type="caution">
    <text evidence="9">The sequence shown here is derived from an EMBL/GenBank/DDBJ whole genome shotgun (WGS) entry which is preliminary data.</text>
</comment>
<dbReference type="GO" id="GO:0004340">
    <property type="term" value="F:glucokinase activity"/>
    <property type="evidence" value="ECO:0007669"/>
    <property type="project" value="TreeGrafter"/>
</dbReference>
<dbReference type="PROSITE" id="PS51748">
    <property type="entry name" value="HEXOKINASE_2"/>
    <property type="match status" value="1"/>
</dbReference>
<evidence type="ECO:0000313" key="9">
    <source>
        <dbReference type="EMBL" id="KAF2031458.1"/>
    </source>
</evidence>
<dbReference type="Proteomes" id="UP000799777">
    <property type="component" value="Unassembled WGS sequence"/>
</dbReference>
<accession>A0A9P4LMZ1</accession>
<dbReference type="Pfam" id="PF03727">
    <property type="entry name" value="Hexokinase_2"/>
    <property type="match status" value="1"/>
</dbReference>
<dbReference type="Pfam" id="PF00349">
    <property type="entry name" value="Hexokinase_1"/>
    <property type="match status" value="1"/>
</dbReference>
<evidence type="ECO:0000313" key="10">
    <source>
        <dbReference type="Proteomes" id="UP000799777"/>
    </source>
</evidence>
<keyword evidence="10" id="KW-1185">Reference proteome</keyword>
<keyword evidence="2 6" id="KW-0808">Transferase</keyword>
<organism evidence="9 10">
    <name type="scientific">Setomelanomma holmii</name>
    <dbReference type="NCBI Taxonomy" id="210430"/>
    <lineage>
        <taxon>Eukaryota</taxon>
        <taxon>Fungi</taxon>
        <taxon>Dikarya</taxon>
        <taxon>Ascomycota</taxon>
        <taxon>Pezizomycotina</taxon>
        <taxon>Dothideomycetes</taxon>
        <taxon>Pleosporomycetidae</taxon>
        <taxon>Pleosporales</taxon>
        <taxon>Pleosporineae</taxon>
        <taxon>Phaeosphaeriaceae</taxon>
        <taxon>Setomelanomma</taxon>
    </lineage>
</organism>
<dbReference type="GO" id="GO:0006096">
    <property type="term" value="P:glycolytic process"/>
    <property type="evidence" value="ECO:0007669"/>
    <property type="project" value="UniProtKB-KW"/>
</dbReference>
<dbReference type="InterPro" id="IPR001312">
    <property type="entry name" value="Hexokinase"/>
</dbReference>
<dbReference type="Gene3D" id="3.40.367.20">
    <property type="match status" value="1"/>
</dbReference>
<evidence type="ECO:0000259" key="8">
    <source>
        <dbReference type="Pfam" id="PF03727"/>
    </source>
</evidence>
<evidence type="ECO:0000256" key="5">
    <source>
        <dbReference type="ARBA" id="ARBA00022840"/>
    </source>
</evidence>
<dbReference type="GO" id="GO:0006006">
    <property type="term" value="P:glucose metabolic process"/>
    <property type="evidence" value="ECO:0007669"/>
    <property type="project" value="TreeGrafter"/>
</dbReference>
<keyword evidence="4 6" id="KW-0418">Kinase</keyword>
<dbReference type="GO" id="GO:0005524">
    <property type="term" value="F:ATP binding"/>
    <property type="evidence" value="ECO:0007669"/>
    <property type="project" value="UniProtKB-UniRule"/>
</dbReference>
<dbReference type="EMBL" id="ML978180">
    <property type="protein sequence ID" value="KAF2031458.1"/>
    <property type="molecule type" value="Genomic_DNA"/>
</dbReference>
<dbReference type="EC" id="2.7.1.-" evidence="6"/>
<protein>
    <recommendedName>
        <fullName evidence="6">Phosphotransferase</fullName>
        <ecNumber evidence="6">2.7.1.-</ecNumber>
    </recommendedName>
</protein>
<evidence type="ECO:0000259" key="7">
    <source>
        <dbReference type="Pfam" id="PF00349"/>
    </source>
</evidence>
<dbReference type="InterPro" id="IPR043129">
    <property type="entry name" value="ATPase_NBD"/>
</dbReference>
<dbReference type="PANTHER" id="PTHR19443:SF29">
    <property type="entry name" value="PHOSPHOTRANSFERASE"/>
    <property type="match status" value="1"/>
</dbReference>
<proteinExistence type="inferred from homology"/>
<keyword evidence="5 6" id="KW-0067">ATP-binding</keyword>
<dbReference type="GO" id="GO:0008865">
    <property type="term" value="F:fructokinase activity"/>
    <property type="evidence" value="ECO:0007669"/>
    <property type="project" value="TreeGrafter"/>
</dbReference>
<comment type="similarity">
    <text evidence="1 6">Belongs to the hexokinase family.</text>
</comment>
<dbReference type="GO" id="GO:0005829">
    <property type="term" value="C:cytosol"/>
    <property type="evidence" value="ECO:0007669"/>
    <property type="project" value="TreeGrafter"/>
</dbReference>
<feature type="domain" description="Hexokinase C-terminal" evidence="8">
    <location>
        <begin position="268"/>
        <end position="537"/>
    </location>
</feature>
<feature type="domain" description="Hexokinase N-terminal" evidence="7">
    <location>
        <begin position="28"/>
        <end position="256"/>
    </location>
</feature>
<dbReference type="CDD" id="cd24000">
    <property type="entry name" value="ASKHA_NBD_HK"/>
    <property type="match status" value="1"/>
</dbReference>
<dbReference type="InterPro" id="IPR022673">
    <property type="entry name" value="Hexokinase_C"/>
</dbReference>
<dbReference type="InterPro" id="IPR022672">
    <property type="entry name" value="Hexokinase_N"/>
</dbReference>
<name>A0A9P4LMZ1_9PLEO</name>
<dbReference type="AlphaFoldDB" id="A0A9P4LMZ1"/>
<gene>
    <name evidence="9" type="ORF">EK21DRAFT_87958</name>
</gene>
<dbReference type="GO" id="GO:0005739">
    <property type="term" value="C:mitochondrion"/>
    <property type="evidence" value="ECO:0007669"/>
    <property type="project" value="TreeGrafter"/>
</dbReference>
<evidence type="ECO:0000256" key="4">
    <source>
        <dbReference type="ARBA" id="ARBA00022777"/>
    </source>
</evidence>
<dbReference type="GO" id="GO:0019158">
    <property type="term" value="F:mannokinase activity"/>
    <property type="evidence" value="ECO:0007669"/>
    <property type="project" value="TreeGrafter"/>
</dbReference>
<sequence>MASHERSTGQHDAAADAIEALTGFINTSILLDLAHRFSATYSDLARTSTEHFLVTPVTALPTGKEKGKFLSIDVGGTNLRVGFIELIGELDASTNEKREGDKGDNVFAKIKRSHDRNWPIGDHLKMDQAEDLFAWIADCIAEVVIEAMEARPGAAGSESAFGEEILLGITFSFPMAQTRLSEATLLPMGKGFAITSDLNLGKMLLAGYARYCDQPAPNSHVPENEPNKKRRLSPLPRIRVAAITNDTVATFASLAYAVKAAPNSRVAMGLIVGTGTNATVPMKLENLHPAKRKSLPNPDAVETVVINTEWTIRGTDKPLIDLDIKTPWDLALDADSDAPGFQPFEYMTAGRYLGEIVRLTFVDIAAQEPELELPESLHAKNAIPTRFLSEVVARLDEEVVTKELEDRYPPKISKPFWTPARVKLIRDIAYAVQQRSSALVAAACIGLLNCVHEIEIDTSSGDRPSSNGTHMSQFESIEELVIAYAGGTISQYPKWLETCQHWIDKLVTAGSTANASKRVILREALDGGIIGAGVLAGMTDEIA</sequence>